<sequence>MKKKCARPAYKAWRNWQSDDELSRIAGQAASTFKDDAGLINDTERPHEEIDAAEDVEEHADANSDEANCEDANSNEAHGVATAAKRTCEGDASGFDPSKKARHR</sequence>
<feature type="compositionally biased region" description="Acidic residues" evidence="1">
    <location>
        <begin position="51"/>
        <end position="69"/>
    </location>
</feature>
<proteinExistence type="predicted"/>
<protein>
    <submittedName>
        <fullName evidence="2">Uncharacterized protein</fullName>
    </submittedName>
</protein>
<comment type="caution">
    <text evidence="2">The sequence shown here is derived from an EMBL/GenBank/DDBJ whole genome shotgun (WGS) entry which is preliminary data.</text>
</comment>
<evidence type="ECO:0000313" key="2">
    <source>
        <dbReference type="EMBL" id="KAE9013556.1"/>
    </source>
</evidence>
<accession>A0A6A3L1S6</accession>
<name>A0A6A3L1S6_9STRA</name>
<gene>
    <name evidence="2" type="ORF">PR002_g14466</name>
</gene>
<evidence type="ECO:0000313" key="3">
    <source>
        <dbReference type="Proteomes" id="UP000435112"/>
    </source>
</evidence>
<feature type="region of interest" description="Disordered" evidence="1">
    <location>
        <begin position="40"/>
        <end position="104"/>
    </location>
</feature>
<feature type="compositionally biased region" description="Basic and acidic residues" evidence="1">
    <location>
        <begin position="40"/>
        <end position="50"/>
    </location>
</feature>
<evidence type="ECO:0000256" key="1">
    <source>
        <dbReference type="SAM" id="MobiDB-lite"/>
    </source>
</evidence>
<dbReference type="Proteomes" id="UP000435112">
    <property type="component" value="Unassembled WGS sequence"/>
</dbReference>
<dbReference type="EMBL" id="QXFU01001006">
    <property type="protein sequence ID" value="KAE9013556.1"/>
    <property type="molecule type" value="Genomic_DNA"/>
</dbReference>
<dbReference type="AlphaFoldDB" id="A0A6A3L1S6"/>
<reference evidence="2 3" key="1">
    <citation type="submission" date="2018-09" db="EMBL/GenBank/DDBJ databases">
        <title>Genomic investigation of the strawberry pathogen Phytophthora fragariae indicates pathogenicity is determined by transcriptional variation in three key races.</title>
        <authorList>
            <person name="Adams T.M."/>
            <person name="Armitage A.D."/>
            <person name="Sobczyk M.K."/>
            <person name="Bates H.J."/>
            <person name="Dunwell J.M."/>
            <person name="Nellist C.F."/>
            <person name="Harrison R.J."/>
        </authorList>
    </citation>
    <scope>NUCLEOTIDE SEQUENCE [LARGE SCALE GENOMIC DNA]</scope>
    <source>
        <strain evidence="2 3">SCRP324</strain>
    </source>
</reference>
<organism evidence="2 3">
    <name type="scientific">Phytophthora rubi</name>
    <dbReference type="NCBI Taxonomy" id="129364"/>
    <lineage>
        <taxon>Eukaryota</taxon>
        <taxon>Sar</taxon>
        <taxon>Stramenopiles</taxon>
        <taxon>Oomycota</taxon>
        <taxon>Peronosporomycetes</taxon>
        <taxon>Peronosporales</taxon>
        <taxon>Peronosporaceae</taxon>
        <taxon>Phytophthora</taxon>
    </lineage>
</organism>